<feature type="chain" id="PRO_5037117858" evidence="13">
    <location>
        <begin position="20"/>
        <end position="301"/>
    </location>
</feature>
<evidence type="ECO:0000256" key="1">
    <source>
        <dbReference type="ARBA" id="ARBA00001936"/>
    </source>
</evidence>
<evidence type="ECO:0000313" key="14">
    <source>
        <dbReference type="EMBL" id="MBM6674821.1"/>
    </source>
</evidence>
<comment type="cofactor">
    <cofactor evidence="1">
        <name>Mn(2+)</name>
        <dbReference type="ChEBI" id="CHEBI:29035"/>
    </cofactor>
</comment>
<dbReference type="CDD" id="cd14789">
    <property type="entry name" value="Tiki"/>
    <property type="match status" value="1"/>
</dbReference>
<keyword evidence="7 13" id="KW-0732">Signal</keyword>
<keyword evidence="9" id="KW-1133">Transmembrane helix</keyword>
<dbReference type="Pfam" id="PF01963">
    <property type="entry name" value="TraB_PrgY_gumN"/>
    <property type="match status" value="1"/>
</dbReference>
<keyword evidence="8" id="KW-0378">Hydrolase</keyword>
<name>A0A938WUF0_9BACT</name>
<dbReference type="GO" id="GO:0046872">
    <property type="term" value="F:metal ion binding"/>
    <property type="evidence" value="ECO:0007669"/>
    <property type="project" value="UniProtKB-KW"/>
</dbReference>
<reference evidence="14" key="1">
    <citation type="submission" date="2020-08" db="EMBL/GenBank/DDBJ databases">
        <authorList>
            <person name="Cejkova D."/>
            <person name="Kubasova T."/>
            <person name="Jahodarova E."/>
            <person name="Rychlik I."/>
        </authorList>
    </citation>
    <scope>NUCLEOTIDE SEQUENCE</scope>
    <source>
        <strain evidence="14">An824</strain>
    </source>
</reference>
<dbReference type="GO" id="GO:0016020">
    <property type="term" value="C:membrane"/>
    <property type="evidence" value="ECO:0007669"/>
    <property type="project" value="UniProtKB-SubCell"/>
</dbReference>
<evidence type="ECO:0000256" key="8">
    <source>
        <dbReference type="ARBA" id="ARBA00022801"/>
    </source>
</evidence>
<evidence type="ECO:0000313" key="15">
    <source>
        <dbReference type="Proteomes" id="UP000706891"/>
    </source>
</evidence>
<keyword evidence="12" id="KW-0325">Glycoprotein</keyword>
<evidence type="ECO:0000256" key="2">
    <source>
        <dbReference type="ARBA" id="ARBA00001941"/>
    </source>
</evidence>
<evidence type="ECO:0000256" key="4">
    <source>
        <dbReference type="ARBA" id="ARBA00022670"/>
    </source>
</evidence>
<feature type="signal peptide" evidence="13">
    <location>
        <begin position="1"/>
        <end position="19"/>
    </location>
</feature>
<dbReference type="InterPro" id="IPR040230">
    <property type="entry name" value="TIKI1/2-like"/>
</dbReference>
<evidence type="ECO:0000256" key="5">
    <source>
        <dbReference type="ARBA" id="ARBA00022692"/>
    </source>
</evidence>
<evidence type="ECO:0000256" key="12">
    <source>
        <dbReference type="ARBA" id="ARBA00023180"/>
    </source>
</evidence>
<dbReference type="GO" id="GO:0006508">
    <property type="term" value="P:proteolysis"/>
    <property type="evidence" value="ECO:0007669"/>
    <property type="project" value="UniProtKB-KW"/>
</dbReference>
<dbReference type="EMBL" id="JACJJG010000134">
    <property type="protein sequence ID" value="MBM6674821.1"/>
    <property type="molecule type" value="Genomic_DNA"/>
</dbReference>
<dbReference type="GO" id="GO:0030178">
    <property type="term" value="P:negative regulation of Wnt signaling pathway"/>
    <property type="evidence" value="ECO:0007669"/>
    <property type="project" value="InterPro"/>
</dbReference>
<organism evidence="14 15">
    <name type="scientific">Marseilla massiliensis</name>
    <dbReference type="NCBI Taxonomy" id="1841864"/>
    <lineage>
        <taxon>Bacteria</taxon>
        <taxon>Pseudomonadati</taxon>
        <taxon>Bacteroidota</taxon>
        <taxon>Bacteroidia</taxon>
        <taxon>Bacteroidales</taxon>
        <taxon>Prevotellaceae</taxon>
        <taxon>Marseilla</taxon>
    </lineage>
</organism>
<evidence type="ECO:0000256" key="10">
    <source>
        <dbReference type="ARBA" id="ARBA00023049"/>
    </source>
</evidence>
<comment type="subcellular location">
    <subcellularLocation>
        <location evidence="3">Membrane</location>
        <topology evidence="3">Single-pass type I membrane protein</topology>
    </subcellularLocation>
</comment>
<keyword evidence="15" id="KW-1185">Reference proteome</keyword>
<reference evidence="14" key="2">
    <citation type="journal article" date="2021" name="Sci. Rep.">
        <title>The distribution of antibiotic resistance genes in chicken gut microbiota commensals.</title>
        <authorList>
            <person name="Juricova H."/>
            <person name="Matiasovicova J."/>
            <person name="Kubasova T."/>
            <person name="Cejkova D."/>
            <person name="Rychlik I."/>
        </authorList>
    </citation>
    <scope>NUCLEOTIDE SEQUENCE</scope>
    <source>
        <strain evidence="14">An824</strain>
    </source>
</reference>
<dbReference type="RefSeq" id="WP_205105895.1">
    <property type="nucleotide sequence ID" value="NZ_JACJJG010000134.1"/>
</dbReference>
<evidence type="ECO:0000256" key="6">
    <source>
        <dbReference type="ARBA" id="ARBA00022723"/>
    </source>
</evidence>
<evidence type="ECO:0000256" key="11">
    <source>
        <dbReference type="ARBA" id="ARBA00023136"/>
    </source>
</evidence>
<sequence>MKKLISALLLLMAATGVNAQLLWKISGNGLQKPSYIVGTYHLAPVSFADSIPGLKDALASTEQVYGEVIMADMTSPENMTKVQAAMMLPDGQTLDKLYTADEMARINALLKNILGADMTNPMIAQQLGRLTPQALLTQLGILMYLKTHTGFNPNETFDGYFQKEATAKNKAVGGLETIDFQINTLFKGMSMERQKELLLCLADNQEFNMEQTENVVKAFFAQDLEGIEKAMDAKMNNTCDGTPAEKDMLINNRNAEWIKQMPGIMKQKPTFFAVGAGHLPGDKGVLALLKKAGYTVESILF</sequence>
<keyword evidence="10" id="KW-0482">Metalloprotease</keyword>
<dbReference type="AlphaFoldDB" id="A0A938WUF0"/>
<comment type="caution">
    <text evidence="14">The sequence shown here is derived from an EMBL/GenBank/DDBJ whole genome shotgun (WGS) entry which is preliminary data.</text>
</comment>
<evidence type="ECO:0000256" key="9">
    <source>
        <dbReference type="ARBA" id="ARBA00022989"/>
    </source>
</evidence>
<comment type="cofactor">
    <cofactor evidence="2">
        <name>Co(2+)</name>
        <dbReference type="ChEBI" id="CHEBI:48828"/>
    </cofactor>
</comment>
<keyword evidence="4" id="KW-0645">Protease</keyword>
<gene>
    <name evidence="14" type="ORF">H6A34_13190</name>
</gene>
<evidence type="ECO:0000256" key="7">
    <source>
        <dbReference type="ARBA" id="ARBA00022729"/>
    </source>
</evidence>
<keyword evidence="11" id="KW-0472">Membrane</keyword>
<accession>A0A938WUF0</accession>
<dbReference type="InterPro" id="IPR002816">
    <property type="entry name" value="TraB/PrgY/GumN_fam"/>
</dbReference>
<evidence type="ECO:0000256" key="3">
    <source>
        <dbReference type="ARBA" id="ARBA00004479"/>
    </source>
</evidence>
<dbReference type="PANTHER" id="PTHR31120">
    <property type="entry name" value="METALLOPROTEASE TIKI"/>
    <property type="match status" value="1"/>
</dbReference>
<dbReference type="PANTHER" id="PTHR31120:SF6">
    <property type="entry name" value="METALLOPROTEASE TIKI HOMOLOG"/>
    <property type="match status" value="1"/>
</dbReference>
<evidence type="ECO:0000256" key="13">
    <source>
        <dbReference type="SAM" id="SignalP"/>
    </source>
</evidence>
<proteinExistence type="predicted"/>
<keyword evidence="5" id="KW-0812">Transmembrane</keyword>
<protein>
    <submittedName>
        <fullName evidence="14">TraB/GumN family protein</fullName>
    </submittedName>
</protein>
<dbReference type="Proteomes" id="UP000706891">
    <property type="component" value="Unassembled WGS sequence"/>
</dbReference>
<dbReference type="GO" id="GO:0004222">
    <property type="term" value="F:metalloendopeptidase activity"/>
    <property type="evidence" value="ECO:0007669"/>
    <property type="project" value="TreeGrafter"/>
</dbReference>
<keyword evidence="6" id="KW-0479">Metal-binding</keyword>